<evidence type="ECO:0000256" key="4">
    <source>
        <dbReference type="ARBA" id="ARBA00022857"/>
    </source>
</evidence>
<dbReference type="PANTHER" id="PTHR48069:SF3">
    <property type="entry name" value="DIHYDROFOLATE REDUCTASE"/>
    <property type="match status" value="1"/>
</dbReference>
<keyword evidence="4" id="KW-0521">NADP</keyword>
<dbReference type="InterPro" id="IPR017925">
    <property type="entry name" value="DHFR_CS"/>
</dbReference>
<dbReference type="PIRSF" id="PIRSF000194">
    <property type="entry name" value="DHFR"/>
    <property type="match status" value="1"/>
</dbReference>
<comment type="pathway">
    <text evidence="1">Cofactor biosynthesis; tetrahydrofolate biosynthesis; 5,6,7,8-tetrahydrofolate from 7,8-dihydrofolate: step 1/1.</text>
</comment>
<dbReference type="GO" id="GO:0046655">
    <property type="term" value="P:folic acid metabolic process"/>
    <property type="evidence" value="ECO:0007669"/>
    <property type="project" value="TreeGrafter"/>
</dbReference>
<name>U1N751_9EURY</name>
<dbReference type="CDD" id="cd00209">
    <property type="entry name" value="DHFR"/>
    <property type="match status" value="1"/>
</dbReference>
<dbReference type="GO" id="GO:0004146">
    <property type="term" value="F:dihydrofolate reductase activity"/>
    <property type="evidence" value="ECO:0007669"/>
    <property type="project" value="UniProtKB-EC"/>
</dbReference>
<organism evidence="8 9">
    <name type="scientific">Haloquadratum walsbyi J07HQW1</name>
    <dbReference type="NCBI Taxonomy" id="1238424"/>
    <lineage>
        <taxon>Archaea</taxon>
        <taxon>Methanobacteriati</taxon>
        <taxon>Methanobacteriota</taxon>
        <taxon>Stenosarchaea group</taxon>
        <taxon>Halobacteria</taxon>
        <taxon>Halobacteriales</taxon>
        <taxon>Haloferacaceae</taxon>
        <taxon>Haloquadratum</taxon>
    </lineage>
</organism>
<comment type="similarity">
    <text evidence="6">Belongs to the dihydrofolate reductase family.</text>
</comment>
<dbReference type="PROSITE" id="PS00075">
    <property type="entry name" value="DHFR_1"/>
    <property type="match status" value="1"/>
</dbReference>
<evidence type="ECO:0000313" key="9">
    <source>
        <dbReference type="Proteomes" id="UP000030649"/>
    </source>
</evidence>
<dbReference type="SUPFAM" id="SSF53597">
    <property type="entry name" value="Dihydrofolate reductase-like"/>
    <property type="match status" value="1"/>
</dbReference>
<dbReference type="HOGENOM" id="CLU_043966_5_1_2"/>
<dbReference type="GO" id="GO:0005829">
    <property type="term" value="C:cytosol"/>
    <property type="evidence" value="ECO:0007669"/>
    <property type="project" value="TreeGrafter"/>
</dbReference>
<evidence type="ECO:0000256" key="3">
    <source>
        <dbReference type="ARBA" id="ARBA00022563"/>
    </source>
</evidence>
<dbReference type="PROSITE" id="PS51330">
    <property type="entry name" value="DHFR_2"/>
    <property type="match status" value="1"/>
</dbReference>
<evidence type="ECO:0000259" key="7">
    <source>
        <dbReference type="PROSITE" id="PS51330"/>
    </source>
</evidence>
<evidence type="ECO:0000256" key="2">
    <source>
        <dbReference type="ARBA" id="ARBA00012856"/>
    </source>
</evidence>
<dbReference type="Pfam" id="PF00186">
    <property type="entry name" value="DHFR_1"/>
    <property type="match status" value="1"/>
</dbReference>
<dbReference type="STRING" id="1238424.J07HQW1_02334"/>
<protein>
    <recommendedName>
        <fullName evidence="2">dihydrofolate reductase</fullName>
        <ecNumber evidence="2">1.5.1.3</ecNumber>
    </recommendedName>
</protein>
<sequence length="195" mass="21776">MSDINSDGRSSAEESNLQHTENVDIDIDIDVDIVLIAAVAANGVIGRDGEMPWHIPADLQQFKHRTMGHPVILGRRTYETIIDALGEPFPGRTSIVLSSQSRDVPTDVILVHSITSAIREASKNAHERGVETVYVAGGGGVYEQFLPLADRLRLTELHDEYDGDTRFPSWDSSTWKELTRENHETFDFVTYTRTP</sequence>
<evidence type="ECO:0000256" key="5">
    <source>
        <dbReference type="ARBA" id="ARBA00023002"/>
    </source>
</evidence>
<reference evidence="8 9" key="1">
    <citation type="journal article" date="2013" name="PLoS ONE">
        <title>Assembly-driven community genomics of a hypersaline microbial ecosystem.</title>
        <authorList>
            <person name="Podell S."/>
            <person name="Ugalde J.A."/>
            <person name="Narasingarao P."/>
            <person name="Banfield J.F."/>
            <person name="Heidelberg K.B."/>
            <person name="Allen E.E."/>
        </authorList>
    </citation>
    <scope>NUCLEOTIDE SEQUENCE [LARGE SCALE GENOMIC DNA]</scope>
    <source>
        <strain evidence="9">J07HQW1</strain>
    </source>
</reference>
<dbReference type="EC" id="1.5.1.3" evidence="2"/>
<dbReference type="Proteomes" id="UP000030649">
    <property type="component" value="Unassembled WGS sequence"/>
</dbReference>
<accession>U1N751</accession>
<dbReference type="GO" id="GO:0046452">
    <property type="term" value="P:dihydrofolate metabolic process"/>
    <property type="evidence" value="ECO:0007669"/>
    <property type="project" value="TreeGrafter"/>
</dbReference>
<keyword evidence="3" id="KW-0554">One-carbon metabolism</keyword>
<dbReference type="EMBL" id="KE356560">
    <property type="protein sequence ID" value="ERG92298.1"/>
    <property type="molecule type" value="Genomic_DNA"/>
</dbReference>
<gene>
    <name evidence="8" type="ORF">J07HQW1_02334</name>
</gene>
<dbReference type="AlphaFoldDB" id="U1N751"/>
<dbReference type="PANTHER" id="PTHR48069">
    <property type="entry name" value="DIHYDROFOLATE REDUCTASE"/>
    <property type="match status" value="1"/>
</dbReference>
<dbReference type="PRINTS" id="PR00070">
    <property type="entry name" value="DHFR"/>
</dbReference>
<evidence type="ECO:0000256" key="1">
    <source>
        <dbReference type="ARBA" id="ARBA00004903"/>
    </source>
</evidence>
<feature type="domain" description="DHFR" evidence="7">
    <location>
        <begin position="32"/>
        <end position="195"/>
    </location>
</feature>
<dbReference type="InterPro" id="IPR001796">
    <property type="entry name" value="DHFR_dom"/>
</dbReference>
<proteinExistence type="inferred from homology"/>
<dbReference type="GO" id="GO:0046654">
    <property type="term" value="P:tetrahydrofolate biosynthetic process"/>
    <property type="evidence" value="ECO:0007669"/>
    <property type="project" value="InterPro"/>
</dbReference>
<evidence type="ECO:0000313" key="8">
    <source>
        <dbReference type="EMBL" id="ERG92298.1"/>
    </source>
</evidence>
<dbReference type="GO" id="GO:0006730">
    <property type="term" value="P:one-carbon metabolic process"/>
    <property type="evidence" value="ECO:0007669"/>
    <property type="project" value="UniProtKB-KW"/>
</dbReference>
<dbReference type="InterPro" id="IPR024072">
    <property type="entry name" value="DHFR-like_dom_sf"/>
</dbReference>
<dbReference type="InterPro" id="IPR012259">
    <property type="entry name" value="DHFR"/>
</dbReference>
<dbReference type="GO" id="GO:0050661">
    <property type="term" value="F:NADP binding"/>
    <property type="evidence" value="ECO:0007669"/>
    <property type="project" value="InterPro"/>
</dbReference>
<evidence type="ECO:0000256" key="6">
    <source>
        <dbReference type="RuleBase" id="RU004474"/>
    </source>
</evidence>
<dbReference type="Gene3D" id="3.40.430.10">
    <property type="entry name" value="Dihydrofolate Reductase, subunit A"/>
    <property type="match status" value="1"/>
</dbReference>
<keyword evidence="5" id="KW-0560">Oxidoreductase</keyword>